<gene>
    <name evidence="1" type="ORF">HYPSUDRAFT_568157</name>
</gene>
<sequence length="126" mass="14288">MSKQRNRRRAMKCPARIILQTRSGRAFVRRTPCGKRKALVLGWLRLRVRLAAGEGLERAHPQVARGLCALQYSAADPRTRVRGSAWAETLRLRTTVDVQRFMSAPKPRGVAMPCVGQCGERRYTTR</sequence>
<keyword evidence="2" id="KW-1185">Reference proteome</keyword>
<organism evidence="1 2">
    <name type="scientific">Hypholoma sublateritium (strain FD-334 SS-4)</name>
    <dbReference type="NCBI Taxonomy" id="945553"/>
    <lineage>
        <taxon>Eukaryota</taxon>
        <taxon>Fungi</taxon>
        <taxon>Dikarya</taxon>
        <taxon>Basidiomycota</taxon>
        <taxon>Agaricomycotina</taxon>
        <taxon>Agaricomycetes</taxon>
        <taxon>Agaricomycetidae</taxon>
        <taxon>Agaricales</taxon>
        <taxon>Agaricineae</taxon>
        <taxon>Strophariaceae</taxon>
        <taxon>Hypholoma</taxon>
    </lineage>
</organism>
<reference evidence="2" key="1">
    <citation type="submission" date="2014-04" db="EMBL/GenBank/DDBJ databases">
        <title>Evolutionary Origins and Diversification of the Mycorrhizal Mutualists.</title>
        <authorList>
            <consortium name="DOE Joint Genome Institute"/>
            <consortium name="Mycorrhizal Genomics Consortium"/>
            <person name="Kohler A."/>
            <person name="Kuo A."/>
            <person name="Nagy L.G."/>
            <person name="Floudas D."/>
            <person name="Copeland A."/>
            <person name="Barry K.W."/>
            <person name="Cichocki N."/>
            <person name="Veneault-Fourrey C."/>
            <person name="LaButti K."/>
            <person name="Lindquist E.A."/>
            <person name="Lipzen A."/>
            <person name="Lundell T."/>
            <person name="Morin E."/>
            <person name="Murat C."/>
            <person name="Riley R."/>
            <person name="Ohm R."/>
            <person name="Sun H."/>
            <person name="Tunlid A."/>
            <person name="Henrissat B."/>
            <person name="Grigoriev I.V."/>
            <person name="Hibbett D.S."/>
            <person name="Martin F."/>
        </authorList>
    </citation>
    <scope>NUCLEOTIDE SEQUENCE [LARGE SCALE GENOMIC DNA]</scope>
    <source>
        <strain evidence="2">FD-334 SS-4</strain>
    </source>
</reference>
<evidence type="ECO:0000313" key="1">
    <source>
        <dbReference type="EMBL" id="KJA13324.1"/>
    </source>
</evidence>
<dbReference type="Proteomes" id="UP000054270">
    <property type="component" value="Unassembled WGS sequence"/>
</dbReference>
<evidence type="ECO:0000313" key="2">
    <source>
        <dbReference type="Proteomes" id="UP000054270"/>
    </source>
</evidence>
<proteinExistence type="predicted"/>
<accession>A0A0D2N263</accession>
<dbReference type="EMBL" id="KN817754">
    <property type="protein sequence ID" value="KJA13324.1"/>
    <property type="molecule type" value="Genomic_DNA"/>
</dbReference>
<protein>
    <submittedName>
        <fullName evidence="1">Uncharacterized protein</fullName>
    </submittedName>
</protein>
<name>A0A0D2N263_HYPSF</name>
<dbReference type="AlphaFoldDB" id="A0A0D2N263"/>